<dbReference type="Gene3D" id="2.30.110.10">
    <property type="entry name" value="Electron Transport, Fmn-binding Protein, Chain A"/>
    <property type="match status" value="1"/>
</dbReference>
<dbReference type="Pfam" id="PF12900">
    <property type="entry name" value="Pyridox_ox_2"/>
    <property type="match status" value="1"/>
</dbReference>
<dbReference type="InterPro" id="IPR012349">
    <property type="entry name" value="Split_barrel_FMN-bd"/>
</dbReference>
<protein>
    <recommendedName>
        <fullName evidence="3">Flavin-nucleotide-binding protein</fullName>
    </recommendedName>
</protein>
<organism evidence="1 2">
    <name type="scientific">Streptomyces noursei</name>
    <name type="common">Streptomyces albulus</name>
    <dbReference type="NCBI Taxonomy" id="1971"/>
    <lineage>
        <taxon>Bacteria</taxon>
        <taxon>Bacillati</taxon>
        <taxon>Actinomycetota</taxon>
        <taxon>Actinomycetes</taxon>
        <taxon>Kitasatosporales</taxon>
        <taxon>Streptomycetaceae</taxon>
        <taxon>Streptomyces</taxon>
    </lineage>
</organism>
<dbReference type="InterPro" id="IPR024747">
    <property type="entry name" value="Pyridox_Oxase-rel"/>
</dbReference>
<dbReference type="EMBL" id="LJSN01000002">
    <property type="protein sequence ID" value="PNE40104.1"/>
    <property type="molecule type" value="Genomic_DNA"/>
</dbReference>
<evidence type="ECO:0008006" key="3">
    <source>
        <dbReference type="Google" id="ProtNLM"/>
    </source>
</evidence>
<sequence length="242" mass="26726">MTPSNDVYAKTYRTEGHHQRNPVRYGRDEVHAVLAEGYVCHVGFQYTPKDSKLAPYTAVTPTLYGFKDEMLYLHGSTGTEWRLYDMASRAKEGAEVCLTVSLVQSLVLGPTALHHAVDYRSVVVYGKAVPVTDTAAKLDALHIVADQVIPGRWNDTKPPTGAELDFTGVLRIDVKEASVKSRTGFALESVKCGLDHESSANDSAWQGQLPVQEVYGPPINDRAVPPTTPIPDYVKYYHRPKP</sequence>
<proteinExistence type="predicted"/>
<comment type="caution">
    <text evidence="1">The sequence shown here is derived from an EMBL/GenBank/DDBJ whole genome shotgun (WGS) entry which is preliminary data.</text>
</comment>
<name>A0A2N8PGE8_STRNR</name>
<dbReference type="AlphaFoldDB" id="A0A2N8PGE8"/>
<evidence type="ECO:0000313" key="1">
    <source>
        <dbReference type="EMBL" id="PNE40104.1"/>
    </source>
</evidence>
<accession>A0A2N8PGE8</accession>
<reference evidence="2" key="1">
    <citation type="submission" date="2015-09" db="EMBL/GenBank/DDBJ databases">
        <authorList>
            <person name="Graham D.E."/>
            <person name="Mahan K.M."/>
            <person name="Klingeman D.M."/>
            <person name="Fida T."/>
            <person name="Giannone R.J."/>
            <person name="Hettich R.L."/>
            <person name="Parry R.J."/>
            <person name="Spain J.C."/>
        </authorList>
    </citation>
    <scope>NUCLEOTIDE SEQUENCE [LARGE SCALE GENOMIC DNA]</scope>
    <source>
        <strain evidence="2">JCM 4701</strain>
    </source>
</reference>
<dbReference type="PANTHER" id="PTHR34071">
    <property type="entry name" value="5-NITROIMIDAZOLE ANTIBIOTICS RESISTANCE PROTEIN, NIMA-FAMILY-RELATED PROTEIN-RELATED"/>
    <property type="match status" value="1"/>
</dbReference>
<dbReference type="PANTHER" id="PTHR34071:SF2">
    <property type="entry name" value="FLAVIN-NUCLEOTIDE-BINDING PROTEIN"/>
    <property type="match status" value="1"/>
</dbReference>
<keyword evidence="2" id="KW-1185">Reference proteome</keyword>
<gene>
    <name evidence="1" type="ORF">AOB60_03515</name>
</gene>
<dbReference type="SUPFAM" id="SSF50475">
    <property type="entry name" value="FMN-binding split barrel"/>
    <property type="match status" value="1"/>
</dbReference>
<dbReference type="RefSeq" id="WP_073443793.1">
    <property type="nucleotide sequence ID" value="NZ_LJSN01000002.1"/>
</dbReference>
<evidence type="ECO:0000313" key="2">
    <source>
        <dbReference type="Proteomes" id="UP000236047"/>
    </source>
</evidence>
<dbReference type="Proteomes" id="UP000236047">
    <property type="component" value="Unassembled WGS sequence"/>
</dbReference>